<dbReference type="Proteomes" id="UP000604046">
    <property type="component" value="Unassembled WGS sequence"/>
</dbReference>
<sequence length="196" mass="21713">MRDIEVIEGAEWLRFMMCFVGTPKETEKKEQVPNYRRQDSWSHSRALLPAALAFVFPAMALPMKTAMKKVMKANPMKAKAAMKGMKACKLRGVMKKKAISKIARGKRAKMVVFNGRKEKTSSGLKKTHLMKNKRGKVVTKKQHAVGVALFKKIGQRWLDAVATARKELGIKGFCAVGGKSAQGKALYAKAKALYAA</sequence>
<dbReference type="EMBL" id="CAJNDS010000267">
    <property type="protein sequence ID" value="CAE7035845.1"/>
    <property type="molecule type" value="Genomic_DNA"/>
</dbReference>
<reference evidence="1" key="1">
    <citation type="submission" date="2021-02" db="EMBL/GenBank/DDBJ databases">
        <authorList>
            <person name="Dougan E. K."/>
            <person name="Rhodes N."/>
            <person name="Thang M."/>
            <person name="Chan C."/>
        </authorList>
    </citation>
    <scope>NUCLEOTIDE SEQUENCE</scope>
</reference>
<keyword evidence="2" id="KW-1185">Reference proteome</keyword>
<gene>
    <name evidence="1" type="ORF">SNAT2548_LOCUS4341</name>
</gene>
<proteinExistence type="predicted"/>
<dbReference type="Pfam" id="PF19060">
    <property type="entry name" value="DVNP"/>
    <property type="match status" value="1"/>
</dbReference>
<comment type="caution">
    <text evidence="1">The sequence shown here is derived from an EMBL/GenBank/DDBJ whole genome shotgun (WGS) entry which is preliminary data.</text>
</comment>
<evidence type="ECO:0000313" key="1">
    <source>
        <dbReference type="EMBL" id="CAE7035845.1"/>
    </source>
</evidence>
<protein>
    <submittedName>
        <fullName evidence="1">Uncharacterized protein</fullName>
    </submittedName>
</protein>
<accession>A0A812IET6</accession>
<dbReference type="InterPro" id="IPR043928">
    <property type="entry name" value="DNVP"/>
</dbReference>
<dbReference type="AlphaFoldDB" id="A0A812IET6"/>
<dbReference type="GO" id="GO:0051276">
    <property type="term" value="P:chromosome organization"/>
    <property type="evidence" value="ECO:0007669"/>
    <property type="project" value="InterPro"/>
</dbReference>
<name>A0A812IET6_9DINO</name>
<organism evidence="1 2">
    <name type="scientific">Symbiodinium natans</name>
    <dbReference type="NCBI Taxonomy" id="878477"/>
    <lineage>
        <taxon>Eukaryota</taxon>
        <taxon>Sar</taxon>
        <taxon>Alveolata</taxon>
        <taxon>Dinophyceae</taxon>
        <taxon>Suessiales</taxon>
        <taxon>Symbiodiniaceae</taxon>
        <taxon>Symbiodinium</taxon>
    </lineage>
</organism>
<evidence type="ECO:0000313" key="2">
    <source>
        <dbReference type="Proteomes" id="UP000604046"/>
    </source>
</evidence>
<dbReference type="GO" id="GO:0003677">
    <property type="term" value="F:DNA binding"/>
    <property type="evidence" value="ECO:0007669"/>
    <property type="project" value="InterPro"/>
</dbReference>